<evidence type="ECO:0000313" key="3">
    <source>
        <dbReference type="Proteomes" id="UP000287171"/>
    </source>
</evidence>
<dbReference type="Gene3D" id="1.10.3300.10">
    <property type="entry name" value="Jann2411-like domain"/>
    <property type="match status" value="1"/>
</dbReference>
<feature type="domain" description="Zinc finger CGNR" evidence="1">
    <location>
        <begin position="88"/>
        <end position="131"/>
    </location>
</feature>
<dbReference type="PANTHER" id="PTHR35525:SF3">
    <property type="entry name" value="BLL6575 PROTEIN"/>
    <property type="match status" value="1"/>
</dbReference>
<dbReference type="Pfam" id="PF07336">
    <property type="entry name" value="ABATE"/>
    <property type="match status" value="1"/>
</dbReference>
<dbReference type="Proteomes" id="UP000287171">
    <property type="component" value="Unassembled WGS sequence"/>
</dbReference>
<reference evidence="3" key="1">
    <citation type="submission" date="2018-12" db="EMBL/GenBank/DDBJ databases">
        <title>Tengunoibacter tsumagoiensis gen. nov., sp. nov., Dictyobacter kobayashii sp. nov., D. alpinus sp. nov., and D. joshuensis sp. nov. and description of Dictyobacteraceae fam. nov. within the order Ktedonobacterales isolated from Tengu-no-mugimeshi.</title>
        <authorList>
            <person name="Wang C.M."/>
            <person name="Zheng Y."/>
            <person name="Sakai Y."/>
            <person name="Toyoda A."/>
            <person name="Minakuchi Y."/>
            <person name="Abe K."/>
            <person name="Yokota A."/>
            <person name="Yabe S."/>
        </authorList>
    </citation>
    <scope>NUCLEOTIDE SEQUENCE [LARGE SCALE GENOMIC DNA]</scope>
    <source>
        <strain evidence="3">Uno16</strain>
    </source>
</reference>
<name>A0A402BF25_9CHLR</name>
<keyword evidence="3" id="KW-1185">Reference proteome</keyword>
<protein>
    <recommendedName>
        <fullName evidence="1">Zinc finger CGNR domain-containing protein</fullName>
    </recommendedName>
</protein>
<accession>A0A402BF25</accession>
<dbReference type="InterPro" id="IPR021005">
    <property type="entry name" value="Znf_CGNR"/>
</dbReference>
<comment type="caution">
    <text evidence="2">The sequence shown here is derived from an EMBL/GenBank/DDBJ whole genome shotgun (WGS) entry which is preliminary data.</text>
</comment>
<gene>
    <name evidence="2" type="ORF">KDA_53800</name>
</gene>
<dbReference type="InterPro" id="IPR023286">
    <property type="entry name" value="ABATE_dom_sf"/>
</dbReference>
<sequence>MWYEQALALREVIYRIFSASARRMRPGADDLAHLSTTYAAALMYARIVPAQAGFAWVWGDEENWYGHLVWLVAKSAVEQLTSQDLHQVKECPGSKGCGWLFLDTSKNGSRQWCSMEGCGSRAKRQRQYRRQRRAIAEPLS</sequence>
<dbReference type="EMBL" id="BIFT01000002">
    <property type="protein sequence ID" value="GCE29896.1"/>
    <property type="molecule type" value="Genomic_DNA"/>
</dbReference>
<dbReference type="PANTHER" id="PTHR35525">
    <property type="entry name" value="BLL6575 PROTEIN"/>
    <property type="match status" value="1"/>
</dbReference>
<proteinExistence type="predicted"/>
<evidence type="ECO:0000313" key="2">
    <source>
        <dbReference type="EMBL" id="GCE29896.1"/>
    </source>
</evidence>
<dbReference type="SUPFAM" id="SSF160904">
    <property type="entry name" value="Jann2411-like"/>
    <property type="match status" value="1"/>
</dbReference>
<dbReference type="AlphaFoldDB" id="A0A402BF25"/>
<dbReference type="InterPro" id="IPR010852">
    <property type="entry name" value="ABATE"/>
</dbReference>
<organism evidence="2 3">
    <name type="scientific">Dictyobacter alpinus</name>
    <dbReference type="NCBI Taxonomy" id="2014873"/>
    <lineage>
        <taxon>Bacteria</taxon>
        <taxon>Bacillati</taxon>
        <taxon>Chloroflexota</taxon>
        <taxon>Ktedonobacteria</taxon>
        <taxon>Ktedonobacterales</taxon>
        <taxon>Dictyobacteraceae</taxon>
        <taxon>Dictyobacter</taxon>
    </lineage>
</organism>
<dbReference type="Pfam" id="PF11706">
    <property type="entry name" value="zf-CGNR"/>
    <property type="match status" value="1"/>
</dbReference>
<evidence type="ECO:0000259" key="1">
    <source>
        <dbReference type="Pfam" id="PF11706"/>
    </source>
</evidence>